<sequence length="117" mass="13643">MDVGRRAKQFAPFAALRGLDETIRQQEIIYEPKRDLSEEKKNELDMKLRILVYGMKIQATYFQKSWKNPLIGQYHTLSGTVEFFDPSVHLRIDDTEIQIQDICDLTGDVFETIEISC</sequence>
<evidence type="ECO:0008006" key="3">
    <source>
        <dbReference type="Google" id="ProtNLM"/>
    </source>
</evidence>
<proteinExistence type="predicted"/>
<dbReference type="AlphaFoldDB" id="A0A173WW80"/>
<gene>
    <name evidence="1" type="ORF">ERS852406_00211</name>
</gene>
<dbReference type="Proteomes" id="UP000095706">
    <property type="component" value="Unassembled WGS sequence"/>
</dbReference>
<name>A0A173WW80_9FIRM</name>
<organism evidence="1 2">
    <name type="scientific">Fusicatenibacter saccharivorans</name>
    <dbReference type="NCBI Taxonomy" id="1150298"/>
    <lineage>
        <taxon>Bacteria</taxon>
        <taxon>Bacillati</taxon>
        <taxon>Bacillota</taxon>
        <taxon>Clostridia</taxon>
        <taxon>Lachnospirales</taxon>
        <taxon>Lachnospiraceae</taxon>
        <taxon>Fusicatenibacter</taxon>
    </lineage>
</organism>
<evidence type="ECO:0000313" key="2">
    <source>
        <dbReference type="Proteomes" id="UP000095706"/>
    </source>
</evidence>
<protein>
    <recommendedName>
        <fullName evidence="3">YolD-like protein</fullName>
    </recommendedName>
</protein>
<dbReference type="EMBL" id="CYYV01000001">
    <property type="protein sequence ID" value="CUN43849.1"/>
    <property type="molecule type" value="Genomic_DNA"/>
</dbReference>
<reference evidence="1 2" key="1">
    <citation type="submission" date="2015-09" db="EMBL/GenBank/DDBJ databases">
        <authorList>
            <consortium name="Pathogen Informatics"/>
        </authorList>
    </citation>
    <scope>NUCLEOTIDE SEQUENCE [LARGE SCALE GENOMIC DNA]</scope>
    <source>
        <strain evidence="1 2">2789STDY5608849</strain>
    </source>
</reference>
<accession>A0A173WW80</accession>
<evidence type="ECO:0000313" key="1">
    <source>
        <dbReference type="EMBL" id="CUN43849.1"/>
    </source>
</evidence>